<evidence type="ECO:0000256" key="13">
    <source>
        <dbReference type="ARBA" id="ARBA00022989"/>
    </source>
</evidence>
<sequence>MERLRATGSAHAGMLEWLWQRVTSIYIAGFVVYVVVYLSLAPIRDHASWQAWFAIGYVRLAWAIFILSILVHAWIGMRSIYLDYLHPLWLRFSVSLFTGLGLLALGLWAARILLA</sequence>
<feature type="transmembrane region" description="Helical" evidence="19">
    <location>
        <begin position="88"/>
        <end position="110"/>
    </location>
</feature>
<keyword evidence="9 18" id="KW-0349">Heme</keyword>
<evidence type="ECO:0000256" key="14">
    <source>
        <dbReference type="ARBA" id="ARBA00023004"/>
    </source>
</evidence>
<evidence type="ECO:0000256" key="8">
    <source>
        <dbReference type="ARBA" id="ARBA00022532"/>
    </source>
</evidence>
<dbReference type="UniPathway" id="UPA00223"/>
<evidence type="ECO:0000256" key="10">
    <source>
        <dbReference type="ARBA" id="ARBA00022692"/>
    </source>
</evidence>
<dbReference type="AlphaFoldDB" id="A0A1B4XGA9"/>
<evidence type="ECO:0000256" key="12">
    <source>
        <dbReference type="ARBA" id="ARBA00022982"/>
    </source>
</evidence>
<keyword evidence="7 16" id="KW-0997">Cell inner membrane</keyword>
<dbReference type="EMBL" id="AP014879">
    <property type="protein sequence ID" value="BAV33844.1"/>
    <property type="molecule type" value="Genomic_DNA"/>
</dbReference>
<evidence type="ECO:0000256" key="9">
    <source>
        <dbReference type="ARBA" id="ARBA00022617"/>
    </source>
</evidence>
<dbReference type="Pfam" id="PF01127">
    <property type="entry name" value="Sdh_cyt"/>
    <property type="match status" value="1"/>
</dbReference>
<feature type="binding site" evidence="17">
    <location>
        <position position="84"/>
    </location>
    <ligand>
        <name>a ubiquinone</name>
        <dbReference type="ChEBI" id="CHEBI:16389"/>
    </ligand>
</feature>
<comment type="function">
    <text evidence="1 16">Membrane-anchoring subunit of succinate dehydrogenase (SDH).</text>
</comment>
<keyword evidence="5 16" id="KW-0813">Transport</keyword>
<evidence type="ECO:0000256" key="5">
    <source>
        <dbReference type="ARBA" id="ARBA00022448"/>
    </source>
</evidence>
<evidence type="ECO:0000256" key="2">
    <source>
        <dbReference type="ARBA" id="ARBA00004429"/>
    </source>
</evidence>
<dbReference type="GO" id="GO:0046872">
    <property type="term" value="F:metal ion binding"/>
    <property type="evidence" value="ECO:0007669"/>
    <property type="project" value="UniProtKB-KW"/>
</dbReference>
<feature type="binding site" description="axial binding residue" evidence="18">
    <location>
        <position position="72"/>
    </location>
    <ligand>
        <name>heme</name>
        <dbReference type="ChEBI" id="CHEBI:30413"/>
        <note>ligand shared with second transmembrane subunit</note>
    </ligand>
    <ligandPart>
        <name>Fe</name>
        <dbReference type="ChEBI" id="CHEBI:18248"/>
    </ligandPart>
</feature>
<evidence type="ECO:0000256" key="7">
    <source>
        <dbReference type="ARBA" id="ARBA00022519"/>
    </source>
</evidence>
<keyword evidence="15 16" id="KW-0472">Membrane</keyword>
<comment type="cofactor">
    <cofactor evidence="18">
        <name>heme</name>
        <dbReference type="ChEBI" id="CHEBI:30413"/>
    </cofactor>
    <text evidence="18">The heme is bound between the two transmembrane subunits.</text>
</comment>
<dbReference type="PANTHER" id="PTHR38689">
    <property type="entry name" value="SUCCINATE DEHYDROGENASE HYDROPHOBIC MEMBRANE ANCHOR SUBUNIT"/>
    <property type="match status" value="1"/>
</dbReference>
<comment type="subcellular location">
    <subcellularLocation>
        <location evidence="2 16">Cell inner membrane</location>
        <topology evidence="2 16">Multi-pass membrane protein</topology>
    </subcellularLocation>
</comment>
<dbReference type="GO" id="GO:0006099">
    <property type="term" value="P:tricarboxylic acid cycle"/>
    <property type="evidence" value="ECO:0007669"/>
    <property type="project" value="UniProtKB-UniRule"/>
</dbReference>
<protein>
    <recommendedName>
        <fullName evidence="4 16">Succinate dehydrogenase hydrophobic membrane anchor subunit</fullName>
    </recommendedName>
</protein>
<dbReference type="Proteomes" id="UP000243180">
    <property type="component" value="Chromosome"/>
</dbReference>
<organism evidence="20 21">
    <name type="scientific">Sulfuricaulis limicola</name>
    <dbReference type="NCBI Taxonomy" id="1620215"/>
    <lineage>
        <taxon>Bacteria</taxon>
        <taxon>Pseudomonadati</taxon>
        <taxon>Pseudomonadota</taxon>
        <taxon>Gammaproteobacteria</taxon>
        <taxon>Acidiferrobacterales</taxon>
        <taxon>Acidiferrobacteraceae</taxon>
        <taxon>Sulfuricaulis</taxon>
    </lineage>
</organism>
<accession>A0A1B4XGA9</accession>
<reference evidence="20 21" key="1">
    <citation type="submission" date="2015-05" db="EMBL/GenBank/DDBJ databases">
        <title>Complete genome sequence of a sulfur-oxidizing gammaproteobacterium strain HA5.</title>
        <authorList>
            <person name="Miura A."/>
            <person name="Kojima H."/>
            <person name="Fukui M."/>
        </authorList>
    </citation>
    <scope>NUCLEOTIDE SEQUENCE [LARGE SCALE GENOMIC DNA]</scope>
    <source>
        <strain evidence="20 21">HA5</strain>
    </source>
</reference>
<dbReference type="InterPro" id="IPR034804">
    <property type="entry name" value="SQR/QFR_C/D"/>
</dbReference>
<keyword evidence="11 18" id="KW-0479">Metal-binding</keyword>
<keyword evidence="14 18" id="KW-0408">Iron</keyword>
<evidence type="ECO:0000313" key="20">
    <source>
        <dbReference type="EMBL" id="BAV33844.1"/>
    </source>
</evidence>
<dbReference type="KEGG" id="slim:SCL_1539"/>
<evidence type="ECO:0000313" key="21">
    <source>
        <dbReference type="Proteomes" id="UP000243180"/>
    </source>
</evidence>
<evidence type="ECO:0000256" key="19">
    <source>
        <dbReference type="SAM" id="Phobius"/>
    </source>
</evidence>
<dbReference type="InterPro" id="IPR000701">
    <property type="entry name" value="SuccDH_FuR_B_TM-su"/>
</dbReference>
<dbReference type="GO" id="GO:0009055">
    <property type="term" value="F:electron transfer activity"/>
    <property type="evidence" value="ECO:0007669"/>
    <property type="project" value="TreeGrafter"/>
</dbReference>
<keyword evidence="13 19" id="KW-1133">Transmembrane helix</keyword>
<dbReference type="PANTHER" id="PTHR38689:SF1">
    <property type="entry name" value="SUCCINATE DEHYDROGENASE HYDROPHOBIC MEMBRANE ANCHOR SUBUNIT"/>
    <property type="match status" value="1"/>
</dbReference>
<evidence type="ECO:0000256" key="11">
    <source>
        <dbReference type="ARBA" id="ARBA00022723"/>
    </source>
</evidence>
<dbReference type="InParanoid" id="A0A1B4XGA9"/>
<keyword evidence="21" id="KW-1185">Reference proteome</keyword>
<evidence type="ECO:0000256" key="15">
    <source>
        <dbReference type="ARBA" id="ARBA00023136"/>
    </source>
</evidence>
<evidence type="ECO:0000256" key="16">
    <source>
        <dbReference type="PIRNR" id="PIRNR000169"/>
    </source>
</evidence>
<dbReference type="NCBIfam" id="TIGR02968">
    <property type="entry name" value="succ_dehyd_anc"/>
    <property type="match status" value="1"/>
</dbReference>
<name>A0A1B4XGA9_9GAMM</name>
<dbReference type="Gene3D" id="1.20.1300.10">
    <property type="entry name" value="Fumarate reductase/succinate dehydrogenase, transmembrane subunit"/>
    <property type="match status" value="1"/>
</dbReference>
<feature type="transmembrane region" description="Helical" evidence="19">
    <location>
        <begin position="23"/>
        <end position="40"/>
    </location>
</feature>
<dbReference type="GO" id="GO:0005886">
    <property type="term" value="C:plasma membrane"/>
    <property type="evidence" value="ECO:0007669"/>
    <property type="project" value="UniProtKB-SubCell"/>
</dbReference>
<dbReference type="FunCoup" id="A0A1B4XGA9">
    <property type="interactions" value="104"/>
</dbReference>
<evidence type="ECO:0000256" key="6">
    <source>
        <dbReference type="ARBA" id="ARBA00022475"/>
    </source>
</evidence>
<evidence type="ECO:0000256" key="18">
    <source>
        <dbReference type="PIRSR" id="PIRSR000169-2"/>
    </source>
</evidence>
<keyword evidence="6 16" id="KW-1003">Cell membrane</keyword>
<proteinExistence type="predicted"/>
<evidence type="ECO:0000256" key="1">
    <source>
        <dbReference type="ARBA" id="ARBA00004050"/>
    </source>
</evidence>
<keyword evidence="8 16" id="KW-0816">Tricarboxylic acid cycle</keyword>
<evidence type="ECO:0000256" key="3">
    <source>
        <dbReference type="ARBA" id="ARBA00005163"/>
    </source>
</evidence>
<dbReference type="InterPro" id="IPR014312">
    <property type="entry name" value="Succ_DH_anchor"/>
</dbReference>
<keyword evidence="10 19" id="KW-0812">Transmembrane</keyword>
<keyword evidence="12 16" id="KW-0249">Electron transport</keyword>
<dbReference type="RefSeq" id="WP_172425967.1">
    <property type="nucleotide sequence ID" value="NZ_AP014879.1"/>
</dbReference>
<dbReference type="GO" id="GO:0017004">
    <property type="term" value="P:cytochrome complex assembly"/>
    <property type="evidence" value="ECO:0007669"/>
    <property type="project" value="TreeGrafter"/>
</dbReference>
<comment type="pathway">
    <text evidence="3 16">Carbohydrate metabolism; tricarboxylic acid cycle.</text>
</comment>
<feature type="transmembrane region" description="Helical" evidence="19">
    <location>
        <begin position="52"/>
        <end position="76"/>
    </location>
</feature>
<dbReference type="GO" id="GO:0020037">
    <property type="term" value="F:heme binding"/>
    <property type="evidence" value="ECO:0007669"/>
    <property type="project" value="InterPro"/>
</dbReference>
<dbReference type="SUPFAM" id="SSF81343">
    <property type="entry name" value="Fumarate reductase respiratory complex transmembrane subunits"/>
    <property type="match status" value="1"/>
</dbReference>
<evidence type="ECO:0000256" key="17">
    <source>
        <dbReference type="PIRSR" id="PIRSR000169-1"/>
    </source>
</evidence>
<evidence type="ECO:0000256" key="4">
    <source>
        <dbReference type="ARBA" id="ARBA00019425"/>
    </source>
</evidence>
<gene>
    <name evidence="20" type="ORF">SCL_1539</name>
</gene>
<dbReference type="PIRSF" id="PIRSF000169">
    <property type="entry name" value="SDH_D"/>
    <property type="match status" value="1"/>
</dbReference>